<proteinExistence type="predicted"/>
<feature type="region of interest" description="Disordered" evidence="1">
    <location>
        <begin position="75"/>
        <end position="98"/>
    </location>
</feature>
<protein>
    <submittedName>
        <fullName evidence="2">Uncharacterized protein</fullName>
    </submittedName>
</protein>
<dbReference type="AlphaFoldDB" id="A0A6S7BM33"/>
<evidence type="ECO:0000313" key="2">
    <source>
        <dbReference type="EMBL" id="CAB3805319.1"/>
    </source>
</evidence>
<evidence type="ECO:0000256" key="1">
    <source>
        <dbReference type="SAM" id="MobiDB-lite"/>
    </source>
</evidence>
<feature type="compositionally biased region" description="Basic residues" evidence="1">
    <location>
        <begin position="88"/>
        <end position="98"/>
    </location>
</feature>
<evidence type="ECO:0000313" key="3">
    <source>
        <dbReference type="Proteomes" id="UP000494365"/>
    </source>
</evidence>
<dbReference type="Proteomes" id="UP000494365">
    <property type="component" value="Unassembled WGS sequence"/>
</dbReference>
<sequence length="98" mass="11043">MEAQQRDYALASRVSRLEDDVLIGVAEVAAFTGFAEITIRQKRIKGFPAPLTGLNRLRWRVGDIREWLRAGARTQRTEPVVGNPSPRTGRRRMPVVVS</sequence>
<reference evidence="2 3" key="1">
    <citation type="submission" date="2020-04" db="EMBL/GenBank/DDBJ databases">
        <authorList>
            <person name="De Canck E."/>
        </authorList>
    </citation>
    <scope>NUCLEOTIDE SEQUENCE [LARGE SCALE GENOMIC DNA]</scope>
    <source>
        <strain evidence="2 3">LMG 28614</strain>
    </source>
</reference>
<dbReference type="EMBL" id="CADIKK010000041">
    <property type="protein sequence ID" value="CAB3805319.1"/>
    <property type="molecule type" value="Genomic_DNA"/>
</dbReference>
<name>A0A6S7BM33_9BURK</name>
<accession>A0A6S7BM33</accession>
<keyword evidence="3" id="KW-1185">Reference proteome</keyword>
<organism evidence="2 3">
    <name type="scientific">Paraburkholderia ultramafica</name>
    <dbReference type="NCBI Taxonomy" id="1544867"/>
    <lineage>
        <taxon>Bacteria</taxon>
        <taxon>Pseudomonadati</taxon>
        <taxon>Pseudomonadota</taxon>
        <taxon>Betaproteobacteria</taxon>
        <taxon>Burkholderiales</taxon>
        <taxon>Burkholderiaceae</taxon>
        <taxon>Paraburkholderia</taxon>
    </lineage>
</organism>
<gene>
    <name evidence="2" type="ORF">LMG28614_06182</name>
</gene>